<reference evidence="2 3" key="1">
    <citation type="journal article" date="2016" name="Nat. Commun.">
        <title>Thousands of microbial genomes shed light on interconnected biogeochemical processes in an aquifer system.</title>
        <authorList>
            <person name="Anantharaman K."/>
            <person name="Brown C.T."/>
            <person name="Hug L.A."/>
            <person name="Sharon I."/>
            <person name="Castelle C.J."/>
            <person name="Probst A.J."/>
            <person name="Thomas B.C."/>
            <person name="Singh A."/>
            <person name="Wilkins M.J."/>
            <person name="Karaoz U."/>
            <person name="Brodie E.L."/>
            <person name="Williams K.H."/>
            <person name="Hubbard S.S."/>
            <person name="Banfield J.F."/>
        </authorList>
    </citation>
    <scope>NUCLEOTIDE SEQUENCE [LARGE SCALE GENOMIC DNA]</scope>
</reference>
<dbReference type="Pfam" id="PF01894">
    <property type="entry name" value="YjbQ"/>
    <property type="match status" value="1"/>
</dbReference>
<organism evidence="2 3">
    <name type="scientific">Candidatus Doudnabacteria bacterium RIFCSPHIGHO2_02_FULL_46_11</name>
    <dbReference type="NCBI Taxonomy" id="1817832"/>
    <lineage>
        <taxon>Bacteria</taxon>
        <taxon>Candidatus Doudnaibacteriota</taxon>
    </lineage>
</organism>
<accession>A0A1F5P8K3</accession>
<evidence type="ECO:0000313" key="2">
    <source>
        <dbReference type="EMBL" id="OGE86032.1"/>
    </source>
</evidence>
<dbReference type="Gene3D" id="2.60.120.460">
    <property type="entry name" value="YjbQ-like"/>
    <property type="match status" value="1"/>
</dbReference>
<dbReference type="PANTHER" id="PTHR30615:SF8">
    <property type="entry name" value="UPF0047 PROTEIN C4A8.02C"/>
    <property type="match status" value="1"/>
</dbReference>
<dbReference type="AlphaFoldDB" id="A0A1F5P8K3"/>
<gene>
    <name evidence="2" type="ORF">A3J48_03300</name>
</gene>
<dbReference type="InterPro" id="IPR001602">
    <property type="entry name" value="UPF0047_YjbQ-like"/>
</dbReference>
<evidence type="ECO:0000313" key="3">
    <source>
        <dbReference type="Proteomes" id="UP000176786"/>
    </source>
</evidence>
<name>A0A1F5P8K3_9BACT</name>
<dbReference type="Proteomes" id="UP000176786">
    <property type="component" value="Unassembled WGS sequence"/>
</dbReference>
<comment type="caution">
    <text evidence="2">The sequence shown here is derived from an EMBL/GenBank/DDBJ whole genome shotgun (WGS) entry which is preliminary data.</text>
</comment>
<dbReference type="NCBIfam" id="TIGR00149">
    <property type="entry name" value="TIGR00149_YjbQ"/>
    <property type="match status" value="1"/>
</dbReference>
<proteinExistence type="inferred from homology"/>
<dbReference type="PIRSF" id="PIRSF004681">
    <property type="entry name" value="UCP004681"/>
    <property type="match status" value="1"/>
</dbReference>
<dbReference type="PANTHER" id="PTHR30615">
    <property type="entry name" value="UNCHARACTERIZED PROTEIN YJBQ-RELATED"/>
    <property type="match status" value="1"/>
</dbReference>
<protein>
    <recommendedName>
        <fullName evidence="4">Secondary thiamine-phosphate synthase enzyme</fullName>
    </recommendedName>
</protein>
<evidence type="ECO:0000256" key="1">
    <source>
        <dbReference type="ARBA" id="ARBA00005534"/>
    </source>
</evidence>
<comment type="similarity">
    <text evidence="1">Belongs to the UPF0047 family.</text>
</comment>
<dbReference type="SUPFAM" id="SSF111038">
    <property type="entry name" value="YjbQ-like"/>
    <property type="match status" value="1"/>
</dbReference>
<sequence>MAVVHKEIHLNTNKQFQLYPITKQVEQILFDSGINSGICNIFVPHSTAAVRLNDNEPLLHQDVMKIIYRLVPVDIAYGHDNFENRTNINPNERSNGHAHVKAFLAGSSETVPVVNGHLQLGQHQNIFFVEFDGSRSRQVNVTIIGE</sequence>
<evidence type="ECO:0008006" key="4">
    <source>
        <dbReference type="Google" id="ProtNLM"/>
    </source>
</evidence>
<dbReference type="InterPro" id="IPR035917">
    <property type="entry name" value="YjbQ-like_sf"/>
</dbReference>
<dbReference type="EMBL" id="MFES01000016">
    <property type="protein sequence ID" value="OGE86032.1"/>
    <property type="molecule type" value="Genomic_DNA"/>
</dbReference>
<dbReference type="STRING" id="1817832.A3J48_03300"/>